<evidence type="ECO:0000313" key="3">
    <source>
        <dbReference type="Proteomes" id="UP000574390"/>
    </source>
</evidence>
<gene>
    <name evidence="2" type="ORF">FOZ62_006395</name>
</gene>
<comment type="caution">
    <text evidence="2">The sequence shown here is derived from an EMBL/GenBank/DDBJ whole genome shotgun (WGS) entry which is preliminary data.</text>
</comment>
<accession>A0A7J6T5B7</accession>
<dbReference type="Proteomes" id="UP000574390">
    <property type="component" value="Unassembled WGS sequence"/>
</dbReference>
<dbReference type="InterPro" id="IPR043502">
    <property type="entry name" value="DNA/RNA_pol_sf"/>
</dbReference>
<dbReference type="EMBL" id="JABANM010009743">
    <property type="protein sequence ID" value="KAF4740439.1"/>
    <property type="molecule type" value="Genomic_DNA"/>
</dbReference>
<feature type="non-terminal residue" evidence="2">
    <location>
        <position position="1"/>
    </location>
</feature>
<reference evidence="2 3" key="1">
    <citation type="submission" date="2020-04" db="EMBL/GenBank/DDBJ databases">
        <title>Perkinsus olseni comparative genomics.</title>
        <authorList>
            <person name="Bogema D.R."/>
        </authorList>
    </citation>
    <scope>NUCLEOTIDE SEQUENCE [LARGE SCALE GENOMIC DNA]</scope>
    <source>
        <strain evidence="2">ATCC PRA-205</strain>
    </source>
</reference>
<evidence type="ECO:0008006" key="4">
    <source>
        <dbReference type="Google" id="ProtNLM"/>
    </source>
</evidence>
<sequence>LADNSKVELHGKVQVTVSVAGDSREMTFHILPRKEGGLPTPICILGVRTMCDLGISLQFSEAAGERQVIVKQSSSGRGPAAVAESVPNGKLSKPTVSSDGEDGPDDRQVRILGETLTVTASGDEDEEALYCAAARDNTGNSVDEETLLEVSADFSEAKHALCSSWRPVRAAPDYSVRLRRLGYDETRDCEGQTHAVEATWALGQPLEHSRRDGPTTVFDYSRSLYSRLNSEQQAAFDGEISKFTTRGWWEKVGNQDSLKDGDITIPEAVAFPVVQALDESYCLGLQGSKTRPCVDMRKANGTFPSSSYAGRSCSVILAQLRLAIAQVTTRTKDRTECPRLAMATMDAETAFYRIRLSGITAQVRCLGQRYAVRRLLFGHRAGPAILEEAMSGLITAAVAKVEHDQLDDHKPPLHCWAYVDDITLLGDVMAVKSLYSAIIATGAAWGFTFSERKTHWIFFGRDGICDDFDDFRHLGVRFLCARCDGGRTIRLQCPPSSLSPRKLSAGDLVSKREAFRWAGAGYDVLGLHPEGSLAADLIR</sequence>
<proteinExistence type="predicted"/>
<evidence type="ECO:0000313" key="2">
    <source>
        <dbReference type="EMBL" id="KAF4740439.1"/>
    </source>
</evidence>
<feature type="region of interest" description="Disordered" evidence="1">
    <location>
        <begin position="71"/>
        <end position="107"/>
    </location>
</feature>
<protein>
    <recommendedName>
        <fullName evidence="4">Reverse transcriptase domain-containing protein</fullName>
    </recommendedName>
</protein>
<organism evidence="2 3">
    <name type="scientific">Perkinsus olseni</name>
    <name type="common">Perkinsus atlanticus</name>
    <dbReference type="NCBI Taxonomy" id="32597"/>
    <lineage>
        <taxon>Eukaryota</taxon>
        <taxon>Sar</taxon>
        <taxon>Alveolata</taxon>
        <taxon>Perkinsozoa</taxon>
        <taxon>Perkinsea</taxon>
        <taxon>Perkinsida</taxon>
        <taxon>Perkinsidae</taxon>
        <taxon>Perkinsus</taxon>
    </lineage>
</organism>
<dbReference type="AlphaFoldDB" id="A0A7J6T5B7"/>
<dbReference type="SUPFAM" id="SSF56672">
    <property type="entry name" value="DNA/RNA polymerases"/>
    <property type="match status" value="1"/>
</dbReference>
<name>A0A7J6T5B7_PEROL</name>
<feature type="non-terminal residue" evidence="2">
    <location>
        <position position="539"/>
    </location>
</feature>
<evidence type="ECO:0000256" key="1">
    <source>
        <dbReference type="SAM" id="MobiDB-lite"/>
    </source>
</evidence>